<evidence type="ECO:0000259" key="6">
    <source>
        <dbReference type="PROSITE" id="PS50157"/>
    </source>
</evidence>
<dbReference type="EMBL" id="KV921885">
    <property type="protein sequence ID" value="ORE08675.1"/>
    <property type="molecule type" value="Genomic_DNA"/>
</dbReference>
<dbReference type="Proteomes" id="UP000242414">
    <property type="component" value="Unassembled WGS sequence"/>
</dbReference>
<dbReference type="PANTHER" id="PTHR23235:SF120">
    <property type="entry name" value="KRUPPEL-LIKE FACTOR 15"/>
    <property type="match status" value="1"/>
</dbReference>
<dbReference type="PROSITE" id="PS00028">
    <property type="entry name" value="ZINC_FINGER_C2H2_1"/>
    <property type="match status" value="1"/>
</dbReference>
<evidence type="ECO:0000313" key="7">
    <source>
        <dbReference type="EMBL" id="ORE08675.1"/>
    </source>
</evidence>
<accession>A0A1X0R9F1</accession>
<dbReference type="GO" id="GO:0000981">
    <property type="term" value="F:DNA-binding transcription factor activity, RNA polymerase II-specific"/>
    <property type="evidence" value="ECO:0007669"/>
    <property type="project" value="TreeGrafter"/>
</dbReference>
<evidence type="ECO:0000256" key="1">
    <source>
        <dbReference type="ARBA" id="ARBA00022723"/>
    </source>
</evidence>
<dbReference type="SMART" id="SM00355">
    <property type="entry name" value="ZnF_C2H2"/>
    <property type="match status" value="2"/>
</dbReference>
<dbReference type="OrthoDB" id="8922241at2759"/>
<feature type="domain" description="C2H2-type" evidence="6">
    <location>
        <begin position="177"/>
        <end position="204"/>
    </location>
</feature>
<feature type="compositionally biased region" description="Basic and acidic residues" evidence="5">
    <location>
        <begin position="122"/>
        <end position="135"/>
    </location>
</feature>
<dbReference type="Gene3D" id="3.30.160.60">
    <property type="entry name" value="Classic Zinc Finger"/>
    <property type="match status" value="2"/>
</dbReference>
<gene>
    <name evidence="7" type="ORF">BCV72DRAFT_84470</name>
</gene>
<reference evidence="7" key="1">
    <citation type="journal article" date="2016" name="Proc. Natl. Acad. Sci. U.S.A.">
        <title>Lipid metabolic changes in an early divergent fungus govern the establishment of a mutualistic symbiosis with endobacteria.</title>
        <authorList>
            <person name="Lastovetsky O.A."/>
            <person name="Gaspar M.L."/>
            <person name="Mondo S.J."/>
            <person name="LaButti K.M."/>
            <person name="Sandor L."/>
            <person name="Grigoriev I.V."/>
            <person name="Henry S.A."/>
            <person name="Pawlowska T.E."/>
        </authorList>
    </citation>
    <scope>NUCLEOTIDE SEQUENCE [LARGE SCALE GENOMIC DNA]</scope>
    <source>
        <strain evidence="7">ATCC 52814</strain>
    </source>
</reference>
<proteinExistence type="predicted"/>
<evidence type="ECO:0000256" key="4">
    <source>
        <dbReference type="PROSITE-ProRule" id="PRU00042"/>
    </source>
</evidence>
<feature type="region of interest" description="Disordered" evidence="5">
    <location>
        <begin position="101"/>
        <end position="169"/>
    </location>
</feature>
<sequence length="248" mass="28620">MTFQTSYSTLNVNEYIQTKSYHHSYDPVLLQEAYDGLGIYIPFTDYKEPLGTESHRPTRSDSYFTYSNAWDDYGNLGYPVSHYPPDYPIFQPGYSDSRMAYTIPKNTYNPRHDASDNRSSVHKTETSKDYTRDDYTVPNSPESITSDLSSSASSISSTTRSSAKKNNKEEIGAKKVHACDFCDRKFARKYDAHRHIRIHTGNKPYVCPCCRKCFARSDARTRHVRKEPACFAFSKKLDMIQRTRQSKE</sequence>
<protein>
    <recommendedName>
        <fullName evidence="6">C2H2-type domain-containing protein</fullName>
    </recommendedName>
</protein>
<dbReference type="PANTHER" id="PTHR23235">
    <property type="entry name" value="KRUEPPEL-LIKE TRANSCRIPTION FACTOR"/>
    <property type="match status" value="1"/>
</dbReference>
<feature type="compositionally biased region" description="Low complexity" evidence="5">
    <location>
        <begin position="143"/>
        <end position="161"/>
    </location>
</feature>
<keyword evidence="3" id="KW-0862">Zinc</keyword>
<evidence type="ECO:0000256" key="3">
    <source>
        <dbReference type="ARBA" id="ARBA00022833"/>
    </source>
</evidence>
<keyword evidence="1" id="KW-0479">Metal-binding</keyword>
<evidence type="ECO:0000256" key="2">
    <source>
        <dbReference type="ARBA" id="ARBA00022771"/>
    </source>
</evidence>
<keyword evidence="2 4" id="KW-0863">Zinc-finger</keyword>
<name>A0A1X0R9F1_RHIZD</name>
<dbReference type="InterPro" id="IPR013087">
    <property type="entry name" value="Znf_C2H2_type"/>
</dbReference>
<dbReference type="PROSITE" id="PS50157">
    <property type="entry name" value="ZINC_FINGER_C2H2_2"/>
    <property type="match status" value="1"/>
</dbReference>
<dbReference type="GO" id="GO:0008270">
    <property type="term" value="F:zinc ion binding"/>
    <property type="evidence" value="ECO:0007669"/>
    <property type="project" value="UniProtKB-KW"/>
</dbReference>
<organism evidence="7">
    <name type="scientific">Rhizopus microsporus var. microsporus</name>
    <dbReference type="NCBI Taxonomy" id="86635"/>
    <lineage>
        <taxon>Eukaryota</taxon>
        <taxon>Fungi</taxon>
        <taxon>Fungi incertae sedis</taxon>
        <taxon>Mucoromycota</taxon>
        <taxon>Mucoromycotina</taxon>
        <taxon>Mucoromycetes</taxon>
        <taxon>Mucorales</taxon>
        <taxon>Mucorineae</taxon>
        <taxon>Rhizopodaceae</taxon>
        <taxon>Rhizopus</taxon>
    </lineage>
</organism>
<dbReference type="InterPro" id="IPR036236">
    <property type="entry name" value="Znf_C2H2_sf"/>
</dbReference>
<dbReference type="SUPFAM" id="SSF57667">
    <property type="entry name" value="beta-beta-alpha zinc fingers"/>
    <property type="match status" value="1"/>
</dbReference>
<dbReference type="AlphaFoldDB" id="A0A1X0R9F1"/>
<evidence type="ECO:0000256" key="5">
    <source>
        <dbReference type="SAM" id="MobiDB-lite"/>
    </source>
</evidence>
<dbReference type="VEuPathDB" id="FungiDB:BCV72DRAFT_84470"/>
<dbReference type="GO" id="GO:0000978">
    <property type="term" value="F:RNA polymerase II cis-regulatory region sequence-specific DNA binding"/>
    <property type="evidence" value="ECO:0007669"/>
    <property type="project" value="TreeGrafter"/>
</dbReference>